<feature type="region of interest" description="Disordered" evidence="1">
    <location>
        <begin position="1"/>
        <end position="25"/>
    </location>
</feature>
<evidence type="ECO:0000256" key="1">
    <source>
        <dbReference type="SAM" id="MobiDB-lite"/>
    </source>
</evidence>
<proteinExistence type="predicted"/>
<sequence length="54" mass="6199">MSEHDSESENGERHEPSRQGRPDEVEIREFGGRTVAYLPDADDAWICGWVEVPR</sequence>
<evidence type="ECO:0000313" key="3">
    <source>
        <dbReference type="Proteomes" id="UP000766550"/>
    </source>
</evidence>
<protein>
    <submittedName>
        <fullName evidence="2">Uncharacterized protein</fullName>
    </submittedName>
</protein>
<name>A0A8J7YAR1_9EURY</name>
<dbReference type="Proteomes" id="UP000766550">
    <property type="component" value="Unassembled WGS sequence"/>
</dbReference>
<keyword evidence="3" id="KW-1185">Reference proteome</keyword>
<reference evidence="2 3" key="1">
    <citation type="submission" date="2021-06" db="EMBL/GenBank/DDBJ databases">
        <title>New haloarchaea isolates fom saline soil.</title>
        <authorList>
            <person name="Duran-Viseras A."/>
            <person name="Sanchez-Porro C.S."/>
            <person name="Ventosa A."/>
        </authorList>
    </citation>
    <scope>NUCLEOTIDE SEQUENCE [LARGE SCALE GENOMIC DNA]</scope>
    <source>
        <strain evidence="2 3">JCM 183640</strain>
    </source>
</reference>
<dbReference type="EMBL" id="JAHQXF010000001">
    <property type="protein sequence ID" value="MBV0923781.1"/>
    <property type="molecule type" value="Genomic_DNA"/>
</dbReference>
<comment type="caution">
    <text evidence="2">The sequence shown here is derived from an EMBL/GenBank/DDBJ whole genome shotgun (WGS) entry which is preliminary data.</text>
</comment>
<evidence type="ECO:0000313" key="2">
    <source>
        <dbReference type="EMBL" id="MBV0923781.1"/>
    </source>
</evidence>
<accession>A0A8J7YAR1</accession>
<gene>
    <name evidence="2" type="ORF">KTS45_06155</name>
</gene>
<dbReference type="RefSeq" id="WP_162316886.1">
    <property type="nucleotide sequence ID" value="NZ_JAHQXF010000001.1"/>
</dbReference>
<dbReference type="OrthoDB" id="372528at2157"/>
<dbReference type="AlphaFoldDB" id="A0A8J7YAR1"/>
<organism evidence="2 3">
    <name type="scientific">Haloarcula limicola</name>
    <dbReference type="NCBI Taxonomy" id="1429915"/>
    <lineage>
        <taxon>Archaea</taxon>
        <taxon>Methanobacteriati</taxon>
        <taxon>Methanobacteriota</taxon>
        <taxon>Stenosarchaea group</taxon>
        <taxon>Halobacteria</taxon>
        <taxon>Halobacteriales</taxon>
        <taxon>Haloarculaceae</taxon>
        <taxon>Haloarcula</taxon>
    </lineage>
</organism>